<protein>
    <submittedName>
        <fullName evidence="3">Methylglutaconyl-CoA hydratase-like protein</fullName>
    </submittedName>
</protein>
<evidence type="ECO:0000313" key="3">
    <source>
        <dbReference type="EMBL" id="RWS31321.1"/>
    </source>
</evidence>
<dbReference type="AlphaFoldDB" id="A0A443SUX7"/>
<dbReference type="OrthoDB" id="410701at2759"/>
<dbReference type="PANTHER" id="PTHR11941:SF171">
    <property type="entry name" value="SD19268P"/>
    <property type="match status" value="1"/>
</dbReference>
<dbReference type="GO" id="GO:0004300">
    <property type="term" value="F:enoyl-CoA hydratase activity"/>
    <property type="evidence" value="ECO:0007669"/>
    <property type="project" value="UniProtKB-ARBA"/>
</dbReference>
<evidence type="ECO:0000256" key="2">
    <source>
        <dbReference type="ARBA" id="ARBA00023239"/>
    </source>
</evidence>
<dbReference type="CDD" id="cd06558">
    <property type="entry name" value="crotonase-like"/>
    <property type="match status" value="1"/>
</dbReference>
<evidence type="ECO:0000313" key="4">
    <source>
        <dbReference type="Proteomes" id="UP000288716"/>
    </source>
</evidence>
<dbReference type="PANTHER" id="PTHR11941">
    <property type="entry name" value="ENOYL-COA HYDRATASE-RELATED"/>
    <property type="match status" value="1"/>
</dbReference>
<dbReference type="Gene3D" id="3.90.226.10">
    <property type="entry name" value="2-enoyl-CoA Hydratase, Chain A, domain 1"/>
    <property type="match status" value="1"/>
</dbReference>
<sequence>MQSRLLLRGRNCLRFLYTQRFQSTTTVKTEEVYIDKLDNESRGIFVLSLNKPKTKNALSKHLVNLLFDKLHELRTNKELRVLILRSAVSGVFCAGADLKERLKMPLNEVEPFVSTLRSLANTIHEFEWPTICAFDGIALGGGLEIGLSCDLRVATESAKLGLVETKLAIIPGAAGTQTLSRLVGPAIAKELIFTARVMDGKEARDYGIVNHVVSQNDKGTAAFEKAVYLANQMLPNGPKALRMAKLAVNKGLEVDFTTGLAIERLCYGQLITTSDRVEGLQAFLEKRPPNYTGD</sequence>
<keyword evidence="4" id="KW-1185">Reference proteome</keyword>
<dbReference type="VEuPathDB" id="VectorBase:LDEU000723"/>
<keyword evidence="2" id="KW-0456">Lyase</keyword>
<dbReference type="Proteomes" id="UP000288716">
    <property type="component" value="Unassembled WGS sequence"/>
</dbReference>
<dbReference type="SUPFAM" id="SSF52096">
    <property type="entry name" value="ClpP/crotonase"/>
    <property type="match status" value="1"/>
</dbReference>
<organism evidence="3 4">
    <name type="scientific">Leptotrombidium deliense</name>
    <dbReference type="NCBI Taxonomy" id="299467"/>
    <lineage>
        <taxon>Eukaryota</taxon>
        <taxon>Metazoa</taxon>
        <taxon>Ecdysozoa</taxon>
        <taxon>Arthropoda</taxon>
        <taxon>Chelicerata</taxon>
        <taxon>Arachnida</taxon>
        <taxon>Acari</taxon>
        <taxon>Acariformes</taxon>
        <taxon>Trombidiformes</taxon>
        <taxon>Prostigmata</taxon>
        <taxon>Anystina</taxon>
        <taxon>Parasitengona</taxon>
        <taxon>Trombiculoidea</taxon>
        <taxon>Trombiculidae</taxon>
        <taxon>Leptotrombidium</taxon>
    </lineage>
</organism>
<dbReference type="Pfam" id="PF00378">
    <property type="entry name" value="ECH_1"/>
    <property type="match status" value="1"/>
</dbReference>
<dbReference type="Gene3D" id="1.10.12.10">
    <property type="entry name" value="Lyase 2-enoyl-coa Hydratase, Chain A, domain 2"/>
    <property type="match status" value="1"/>
</dbReference>
<evidence type="ECO:0000256" key="1">
    <source>
        <dbReference type="ARBA" id="ARBA00005254"/>
    </source>
</evidence>
<dbReference type="InterPro" id="IPR014748">
    <property type="entry name" value="Enoyl-CoA_hydra_C"/>
</dbReference>
<dbReference type="STRING" id="299467.A0A443SUX7"/>
<dbReference type="GO" id="GO:0006635">
    <property type="term" value="P:fatty acid beta-oxidation"/>
    <property type="evidence" value="ECO:0007669"/>
    <property type="project" value="TreeGrafter"/>
</dbReference>
<dbReference type="InterPro" id="IPR029045">
    <property type="entry name" value="ClpP/crotonase-like_dom_sf"/>
</dbReference>
<comment type="similarity">
    <text evidence="1">Belongs to the enoyl-CoA hydratase/isomerase family.</text>
</comment>
<dbReference type="FunFam" id="3.90.226.10:FF:000009">
    <property type="entry name" value="Carnitinyl-CoA dehydratase"/>
    <property type="match status" value="1"/>
</dbReference>
<reference evidence="3 4" key="1">
    <citation type="journal article" date="2018" name="Gigascience">
        <title>Genomes of trombidid mites reveal novel predicted allergens and laterally-transferred genes associated with secondary metabolism.</title>
        <authorList>
            <person name="Dong X."/>
            <person name="Chaisiri K."/>
            <person name="Xia D."/>
            <person name="Armstrong S.D."/>
            <person name="Fang Y."/>
            <person name="Donnelly M.J."/>
            <person name="Kadowaki T."/>
            <person name="McGarry J.W."/>
            <person name="Darby A.C."/>
            <person name="Makepeace B.L."/>
        </authorList>
    </citation>
    <scope>NUCLEOTIDE SEQUENCE [LARGE SCALE GENOMIC DNA]</scope>
    <source>
        <strain evidence="3">UoL-UT</strain>
    </source>
</reference>
<dbReference type="EMBL" id="NCKV01000203">
    <property type="protein sequence ID" value="RWS31321.1"/>
    <property type="molecule type" value="Genomic_DNA"/>
</dbReference>
<proteinExistence type="inferred from homology"/>
<dbReference type="InterPro" id="IPR001753">
    <property type="entry name" value="Enoyl-CoA_hydra/iso"/>
</dbReference>
<comment type="caution">
    <text evidence="3">The sequence shown here is derived from an EMBL/GenBank/DDBJ whole genome shotgun (WGS) entry which is preliminary data.</text>
</comment>
<dbReference type="GO" id="GO:0005739">
    <property type="term" value="C:mitochondrion"/>
    <property type="evidence" value="ECO:0007669"/>
    <property type="project" value="TreeGrafter"/>
</dbReference>
<name>A0A443SUX7_9ACAR</name>
<dbReference type="FunFam" id="1.10.12.10:FF:000001">
    <property type="entry name" value="Probable enoyl-CoA hydratase, mitochondrial"/>
    <property type="match status" value="1"/>
</dbReference>
<accession>A0A443SUX7</accession>
<gene>
    <name evidence="3" type="ORF">B4U80_06782</name>
</gene>